<evidence type="ECO:0000313" key="5">
    <source>
        <dbReference type="Proteomes" id="UP000676386"/>
    </source>
</evidence>
<organism evidence="4 5">
    <name type="scientific">Chitinophaga hostae</name>
    <dbReference type="NCBI Taxonomy" id="2831022"/>
    <lineage>
        <taxon>Bacteria</taxon>
        <taxon>Pseudomonadati</taxon>
        <taxon>Bacteroidota</taxon>
        <taxon>Chitinophagia</taxon>
        <taxon>Chitinophagales</taxon>
        <taxon>Chitinophagaceae</taxon>
        <taxon>Chitinophaga</taxon>
    </lineage>
</organism>
<evidence type="ECO:0000259" key="3">
    <source>
        <dbReference type="Pfam" id="PF16344"/>
    </source>
</evidence>
<dbReference type="Pfam" id="PF16344">
    <property type="entry name" value="FecR_C"/>
    <property type="match status" value="1"/>
</dbReference>
<dbReference type="Proteomes" id="UP000676386">
    <property type="component" value="Unassembled WGS sequence"/>
</dbReference>
<sequence length="325" mass="35819">MTPSRLQYLLEKYLEGTATNAELAEYDQWYEQQQQDGDTPAFTAAETKEMYTVIADRINNRRRIIYLRWAAAAAVILLVACSLWMFRTTPSPARQMATAVAVTKTDTTVIENKTGQQKSVQLPDGSQVVLYQQSAISFAAPFGQKDRIIQLRGKGFFNVAKSAPLPFTVLSEGVSTTALGTSFTIATIRNEVKVLLHTGKVMVKSKEQIRYLLPGQQMVCNTLTGVSHLQTAENNKVIAPPAIAFGSLRGFTASFDQVPLSGVLDTIARGYHVSISKNAAAFDDIAFSGMIRGTDSLAQVLHRMAMLHDLKIIPTRTGYRIEKNH</sequence>
<keyword evidence="1" id="KW-0812">Transmembrane</keyword>
<keyword evidence="5" id="KW-1185">Reference proteome</keyword>
<dbReference type="InterPro" id="IPR006860">
    <property type="entry name" value="FecR"/>
</dbReference>
<dbReference type="InterPro" id="IPR032508">
    <property type="entry name" value="FecR_C"/>
</dbReference>
<feature type="transmembrane region" description="Helical" evidence="1">
    <location>
        <begin position="66"/>
        <end position="86"/>
    </location>
</feature>
<dbReference type="InterPro" id="IPR012373">
    <property type="entry name" value="Ferrdict_sens_TM"/>
</dbReference>
<reference evidence="4 5" key="1">
    <citation type="submission" date="2021-04" db="EMBL/GenBank/DDBJ databases">
        <title>Chitinophaga sp. nov., isolated from the rhizosphere soil.</title>
        <authorList>
            <person name="He S."/>
        </authorList>
    </citation>
    <scope>NUCLEOTIDE SEQUENCE [LARGE SCALE GENOMIC DNA]</scope>
    <source>
        <strain evidence="4 5">2R12</strain>
    </source>
</reference>
<dbReference type="Gene3D" id="2.60.120.1440">
    <property type="match status" value="1"/>
</dbReference>
<evidence type="ECO:0000313" key="4">
    <source>
        <dbReference type="EMBL" id="MBS0026730.1"/>
    </source>
</evidence>
<proteinExistence type="predicted"/>
<dbReference type="EMBL" id="JAGTXB010000002">
    <property type="protein sequence ID" value="MBS0026730.1"/>
    <property type="molecule type" value="Genomic_DNA"/>
</dbReference>
<evidence type="ECO:0000259" key="2">
    <source>
        <dbReference type="Pfam" id="PF04773"/>
    </source>
</evidence>
<gene>
    <name evidence="4" type="ORF">KE626_05380</name>
</gene>
<dbReference type="Gene3D" id="3.55.50.30">
    <property type="match status" value="1"/>
</dbReference>
<dbReference type="RefSeq" id="WP_211971839.1">
    <property type="nucleotide sequence ID" value="NZ_CBFHAM010000028.1"/>
</dbReference>
<keyword evidence="1" id="KW-1133">Transmembrane helix</keyword>
<evidence type="ECO:0000256" key="1">
    <source>
        <dbReference type="SAM" id="Phobius"/>
    </source>
</evidence>
<accession>A0ABS5IUZ1</accession>
<dbReference type="PIRSF" id="PIRSF018266">
    <property type="entry name" value="FecR"/>
    <property type="match status" value="1"/>
</dbReference>
<dbReference type="PANTHER" id="PTHR30273:SF2">
    <property type="entry name" value="PROTEIN FECR"/>
    <property type="match status" value="1"/>
</dbReference>
<feature type="domain" description="FecR protein" evidence="2">
    <location>
        <begin position="110"/>
        <end position="201"/>
    </location>
</feature>
<comment type="caution">
    <text evidence="4">The sequence shown here is derived from an EMBL/GenBank/DDBJ whole genome shotgun (WGS) entry which is preliminary data.</text>
</comment>
<feature type="domain" description="Protein FecR C-terminal" evidence="3">
    <location>
        <begin position="254"/>
        <end position="312"/>
    </location>
</feature>
<dbReference type="PANTHER" id="PTHR30273">
    <property type="entry name" value="PERIPLASMIC SIGNAL SENSOR AND SIGMA FACTOR ACTIVATOR FECR-RELATED"/>
    <property type="match status" value="1"/>
</dbReference>
<protein>
    <submittedName>
        <fullName evidence="4">FecR domain-containing protein</fullName>
    </submittedName>
</protein>
<dbReference type="Pfam" id="PF04773">
    <property type="entry name" value="FecR"/>
    <property type="match status" value="1"/>
</dbReference>
<name>A0ABS5IUZ1_9BACT</name>
<keyword evidence="1" id="KW-0472">Membrane</keyword>